<organism evidence="2 3">
    <name type="scientific">Saprospira grandis DSM 2844</name>
    <dbReference type="NCBI Taxonomy" id="694433"/>
    <lineage>
        <taxon>Bacteria</taxon>
        <taxon>Pseudomonadati</taxon>
        <taxon>Bacteroidota</taxon>
        <taxon>Saprospiria</taxon>
        <taxon>Saprospirales</taxon>
        <taxon>Saprospiraceae</taxon>
        <taxon>Saprospira</taxon>
    </lineage>
</organism>
<protein>
    <recommendedName>
        <fullName evidence="4">Galanin</fullName>
    </recommendedName>
</protein>
<proteinExistence type="predicted"/>
<evidence type="ECO:0000313" key="3">
    <source>
        <dbReference type="Proteomes" id="UP000005113"/>
    </source>
</evidence>
<sequence>MFDLNAHIQEIEQLIPQAEKLRKRKLIPYYLLKSLALIPLAIALLFAYIALSNLDSKAIPIPTGVAAFIFFIGAIVIYSRAGRNRLDRLRGELKEALLLPLLGQHPHFEYRPKNSLTLDDLRRAGLFQPPPNILKGEDLFVGQIGNFPIDFSEIEAKRRTENRSGNKKKVNISVVFKGIFGRIRLPNSSQIGSTLVVPQLIKNAQNSKWFSWVNDALSMLQIKQKHIEIEGLPEFSERYAIYGDSPEGSRKLLRLDLQQVLLDISARWERPVYFAFVDQTAYLGLSHKGNRFELSVRQPLSAETVRQEAKIFLQEFQEIEHYMELLVQQLS</sequence>
<reference evidence="3" key="1">
    <citation type="journal article" date="2012" name="Stand. Genomic Sci.">
        <title>Permanent draft genome sequence of the gliding predator Saprospira grandis strain Sa g1 (= HR1).</title>
        <authorList>
            <person name="Mavromatis K."/>
            <person name="Chertkov O."/>
            <person name="Lapidus A."/>
            <person name="Nolan M."/>
            <person name="Lucas S."/>
            <person name="Tice H."/>
            <person name="Del Rio T.G."/>
            <person name="Cheng J.F."/>
            <person name="Han C."/>
            <person name="Tapia R."/>
            <person name="Bruce D."/>
            <person name="Goodwin L.A."/>
            <person name="Pitluck S."/>
            <person name="Huntemann M."/>
            <person name="Liolios K."/>
            <person name="Pagani I."/>
            <person name="Ivanova N."/>
            <person name="Mikhailova N."/>
            <person name="Pati A."/>
            <person name="Chen A."/>
            <person name="Palaniappan K."/>
            <person name="Land M."/>
            <person name="Brambilla E.M."/>
            <person name="Rohde M."/>
            <person name="Spring S."/>
            <person name="Goker M."/>
            <person name="Detter J.C."/>
            <person name="Bristow J."/>
            <person name="Eisen J.A."/>
            <person name="Markowitz V."/>
            <person name="Hugenholtz P."/>
            <person name="Kyrpides N.C."/>
            <person name="Klenk H.P."/>
            <person name="Woyke T."/>
        </authorList>
    </citation>
    <scope>NUCLEOTIDE SEQUENCE [LARGE SCALE GENOMIC DNA]</scope>
    <source>
        <strain evidence="3">DSM 2844</strain>
    </source>
</reference>
<dbReference type="EMBL" id="JH719942">
    <property type="protein sequence ID" value="EJF52399.1"/>
    <property type="molecule type" value="Genomic_DNA"/>
</dbReference>
<keyword evidence="1" id="KW-0472">Membrane</keyword>
<dbReference type="InterPro" id="IPR021484">
    <property type="entry name" value="DUF3137"/>
</dbReference>
<dbReference type="OrthoDB" id="4960523at2"/>
<dbReference type="AlphaFoldDB" id="J0NXZ5"/>
<feature type="transmembrane region" description="Helical" evidence="1">
    <location>
        <begin position="30"/>
        <end position="51"/>
    </location>
</feature>
<keyword evidence="1" id="KW-1133">Transmembrane helix</keyword>
<dbReference type="HOGENOM" id="CLU_839102_0_0_10"/>
<evidence type="ECO:0000256" key="1">
    <source>
        <dbReference type="SAM" id="Phobius"/>
    </source>
</evidence>
<evidence type="ECO:0000313" key="2">
    <source>
        <dbReference type="EMBL" id="EJF52399.1"/>
    </source>
</evidence>
<dbReference type="RefSeq" id="WP_002657312.1">
    <property type="nucleotide sequence ID" value="NZ_JH719942.1"/>
</dbReference>
<dbReference type="Pfam" id="PF11335">
    <property type="entry name" value="DUF3137"/>
    <property type="match status" value="1"/>
</dbReference>
<gene>
    <name evidence="2" type="ORF">SapgrDRAFT_0656</name>
</gene>
<feature type="transmembrane region" description="Helical" evidence="1">
    <location>
        <begin position="57"/>
        <end position="78"/>
    </location>
</feature>
<dbReference type="Proteomes" id="UP000005113">
    <property type="component" value="Unassembled WGS sequence"/>
</dbReference>
<keyword evidence="1" id="KW-0812">Transmembrane</keyword>
<evidence type="ECO:0008006" key="4">
    <source>
        <dbReference type="Google" id="ProtNLM"/>
    </source>
</evidence>
<name>J0NXZ5_9BACT</name>
<accession>J0NXZ5</accession>